<dbReference type="PANTHER" id="PTHR11203:SF49">
    <property type="entry name" value="BLL1145 PROTEIN"/>
    <property type="match status" value="1"/>
</dbReference>
<dbReference type="Proteomes" id="UP000254737">
    <property type="component" value="Unassembled WGS sequence"/>
</dbReference>
<dbReference type="GO" id="GO:0004521">
    <property type="term" value="F:RNA endonuclease activity"/>
    <property type="evidence" value="ECO:0007669"/>
    <property type="project" value="TreeGrafter"/>
</dbReference>
<dbReference type="NCBIfam" id="TIGR04122">
    <property type="entry name" value="Xnuc_lig_assoc"/>
    <property type="match status" value="1"/>
</dbReference>
<organism evidence="1 2">
    <name type="scientific">Empedobacter falsenii</name>
    <dbReference type="NCBI Taxonomy" id="343874"/>
    <lineage>
        <taxon>Bacteria</taxon>
        <taxon>Pseudomonadati</taxon>
        <taxon>Bacteroidota</taxon>
        <taxon>Flavobacteriia</taxon>
        <taxon>Flavobacteriales</taxon>
        <taxon>Weeksellaceae</taxon>
        <taxon>Empedobacter</taxon>
    </lineage>
</organism>
<dbReference type="SUPFAM" id="SSF56281">
    <property type="entry name" value="Metallo-hydrolase/oxidoreductase"/>
    <property type="match status" value="1"/>
</dbReference>
<dbReference type="InterPro" id="IPR050698">
    <property type="entry name" value="MBL"/>
</dbReference>
<gene>
    <name evidence="1" type="ORF">NCTC13456_01489</name>
</gene>
<dbReference type="Gene3D" id="3.60.15.10">
    <property type="entry name" value="Ribonuclease Z/Hydroxyacylglutathione hydrolase-like"/>
    <property type="match status" value="1"/>
</dbReference>
<dbReference type="InterPro" id="IPR036866">
    <property type="entry name" value="RibonucZ/Hydroxyglut_hydro"/>
</dbReference>
<proteinExistence type="predicted"/>
<reference evidence="1 2" key="1">
    <citation type="submission" date="2018-06" db="EMBL/GenBank/DDBJ databases">
        <authorList>
            <consortium name="Pathogen Informatics"/>
            <person name="Doyle S."/>
        </authorList>
    </citation>
    <scope>NUCLEOTIDE SEQUENCE [LARGE SCALE GENOMIC DNA]</scope>
    <source>
        <strain evidence="1 2">NCTC13456</strain>
    </source>
</reference>
<dbReference type="STRING" id="343874.GCA_000805695_01837"/>
<evidence type="ECO:0000313" key="1">
    <source>
        <dbReference type="EMBL" id="STD55351.1"/>
    </source>
</evidence>
<dbReference type="PANTHER" id="PTHR11203">
    <property type="entry name" value="CLEAVAGE AND POLYADENYLATION SPECIFICITY FACTOR FAMILY MEMBER"/>
    <property type="match status" value="1"/>
</dbReference>
<accession>A0A376G5Q6</accession>
<protein>
    <submittedName>
        <fullName evidence="1">F0F1-type ATP synthase, epsilon subunit (Mitochondrial delta subunit)</fullName>
    </submittedName>
</protein>
<dbReference type="EMBL" id="UFXS01000001">
    <property type="protein sequence ID" value="STD55351.1"/>
    <property type="molecule type" value="Genomic_DNA"/>
</dbReference>
<dbReference type="RefSeq" id="WP_114999731.1">
    <property type="nucleotide sequence ID" value="NZ_UFXS01000001.1"/>
</dbReference>
<evidence type="ECO:0000313" key="2">
    <source>
        <dbReference type="Proteomes" id="UP000254737"/>
    </source>
</evidence>
<dbReference type="InterPro" id="IPR026360">
    <property type="entry name" value="Xnuc_lig_assoc"/>
</dbReference>
<dbReference type="AlphaFoldDB" id="A0A376G5Q6"/>
<name>A0A376G5Q6_9FLAO</name>
<sequence length="331" mass="37882">MKLLSTNENGIYCAQGNFYIDPWKPVKHALITHAHADHARWGNQKYLCHTYTEPILRLLLGENLNIQTIDYYKEININGVKVSFHPAGHVIGSAQIRLEYKGEIWVVTGDYKLYDDGISTPYEPVKCHHFITESTFGLPIYQFDSPLKVFKEIEDWWKENQAQDLNTIVMCYSLGKAQSILNSIDQSIGDIYVHPAVYNINLAFEKVGFYFNAQPIFQETDKSLIKNSLIICPPATDGSAWQKKLGPSKKSFCSGWMQVRGARRRRGVDKGFVFSDHCDFQSLNQAIKNSEAENIYVTHGYEIQFTKWINEGLGLNGQVLHTLFNDNDEEE</sequence>